<dbReference type="RefSeq" id="WP_079645495.1">
    <property type="nucleotide sequence ID" value="NZ_FUZF01000022.1"/>
</dbReference>
<dbReference type="Proteomes" id="UP000190150">
    <property type="component" value="Unassembled WGS sequence"/>
</dbReference>
<gene>
    <name evidence="2" type="ORF">SAMN05660841_03848</name>
</gene>
<sequence length="652" mass="73483">MKAFTKLLFIFVVSCLSALQIATAQDLIPPTLKVSDRSFAIIVDKTTFEQCKKDILTYKMAIESNQLPTYIIAHTWKNPEQVKKEIQLLYNNSKLEGVILIGDIPIPIIHKAQHLTNSVDPVPSDRFYDDFALPFEFVEQSKTNPALFIYNLGGSTTNGVKSNIYSARIKPLTTNTTGANKYQQISAYLRKAANRHQQNNSIDHILSYTTVNSPYSPLSTYASESLCLEEHFPLTLNTNTQIQSYNGRYHNFSEEETINLFQKNRLDIALVQLDPEKDSITPVDKMFAIPAQKKVKPNPIFTVFSGNQRGDFTAPAYTAGQFIFSEGQSITVLANTVNSSSPKHPLHLIGLLHMGINIGRWAQLNNSLESHIIGDPTLCFVNSSTDSVCVFLDEKSNKKLLEALPKVKSADAKSLIITQLFANRYEDISKLLTKEYETSDSPSVRYTCISIGLQQGSDTKTTLLKKGIKDSDELIRGYVIHTMAKIGDPSFIPSLIEAYIENQHSTYVLAQVRMALHAFNKELIKNIAEPAFATAVFADIAKEKERFYEEQLKSPYAEIDKSIFDNRPVVRKQGIAALRIVNYHPSIDRYLEFVRNSKIDVDLRIAMLESLTGFGDSYRKSEIIAACQELIVDTRHSRKLRDEARRTLNTIR</sequence>
<dbReference type="SUPFAM" id="SSF48371">
    <property type="entry name" value="ARM repeat"/>
    <property type="match status" value="1"/>
</dbReference>
<keyword evidence="1" id="KW-0732">Signal</keyword>
<dbReference type="Gene3D" id="1.25.10.10">
    <property type="entry name" value="Leucine-rich Repeat Variant"/>
    <property type="match status" value="1"/>
</dbReference>
<proteinExistence type="predicted"/>
<evidence type="ECO:0000256" key="1">
    <source>
        <dbReference type="SAM" id="SignalP"/>
    </source>
</evidence>
<feature type="signal peptide" evidence="1">
    <location>
        <begin position="1"/>
        <end position="24"/>
    </location>
</feature>
<dbReference type="InterPro" id="IPR011989">
    <property type="entry name" value="ARM-like"/>
</dbReference>
<dbReference type="STRING" id="1513896.SAMN05660841_03848"/>
<evidence type="ECO:0008006" key="4">
    <source>
        <dbReference type="Google" id="ProtNLM"/>
    </source>
</evidence>
<dbReference type="Pfam" id="PF13646">
    <property type="entry name" value="HEAT_2"/>
    <property type="match status" value="1"/>
</dbReference>
<reference evidence="3" key="1">
    <citation type="submission" date="2017-02" db="EMBL/GenBank/DDBJ databases">
        <authorList>
            <person name="Varghese N."/>
            <person name="Submissions S."/>
        </authorList>
    </citation>
    <scope>NUCLEOTIDE SEQUENCE [LARGE SCALE GENOMIC DNA]</scope>
    <source>
        <strain evidence="3">DSM 24091</strain>
    </source>
</reference>
<dbReference type="AlphaFoldDB" id="A0A1T5G865"/>
<evidence type="ECO:0000313" key="3">
    <source>
        <dbReference type="Proteomes" id="UP000190150"/>
    </source>
</evidence>
<keyword evidence="3" id="KW-1185">Reference proteome</keyword>
<name>A0A1T5G865_9SPHI</name>
<dbReference type="EMBL" id="FUZF01000022">
    <property type="protein sequence ID" value="SKC04554.1"/>
    <property type="molecule type" value="Genomic_DNA"/>
</dbReference>
<dbReference type="OrthoDB" id="619585at2"/>
<accession>A0A1T5G865</accession>
<protein>
    <recommendedName>
        <fullName evidence="4">HEAT repeat-containing protein</fullName>
    </recommendedName>
</protein>
<evidence type="ECO:0000313" key="2">
    <source>
        <dbReference type="EMBL" id="SKC04554.1"/>
    </source>
</evidence>
<organism evidence="2 3">
    <name type="scientific">Sphingobacterium nematocida</name>
    <dbReference type="NCBI Taxonomy" id="1513896"/>
    <lineage>
        <taxon>Bacteria</taxon>
        <taxon>Pseudomonadati</taxon>
        <taxon>Bacteroidota</taxon>
        <taxon>Sphingobacteriia</taxon>
        <taxon>Sphingobacteriales</taxon>
        <taxon>Sphingobacteriaceae</taxon>
        <taxon>Sphingobacterium</taxon>
    </lineage>
</organism>
<feature type="chain" id="PRO_5012866130" description="HEAT repeat-containing protein" evidence="1">
    <location>
        <begin position="25"/>
        <end position="652"/>
    </location>
</feature>
<dbReference type="InterPro" id="IPR016024">
    <property type="entry name" value="ARM-type_fold"/>
</dbReference>